<evidence type="ECO:0000313" key="2">
    <source>
        <dbReference type="Proteomes" id="UP000031449"/>
    </source>
</evidence>
<dbReference type="STRING" id="1508404.JMA_23680"/>
<dbReference type="Proteomes" id="UP000031449">
    <property type="component" value="Chromosome"/>
</dbReference>
<proteinExistence type="predicted"/>
<dbReference type="HOGENOM" id="CLU_069995_0_0_9"/>
<dbReference type="Pfam" id="PF14559">
    <property type="entry name" value="TPR_19"/>
    <property type="match status" value="1"/>
</dbReference>
<keyword evidence="2" id="KW-1185">Reference proteome</keyword>
<protein>
    <submittedName>
        <fullName evidence="1">Uncharacterized protein</fullName>
    </submittedName>
</protein>
<sequence>MAEQQSRRVIPFPGLKDRLVERGLDMLQNQENVEAISLLEQALEIDEQDAAAGTSLAVAYYENNQWSESAELCEKMLRNGSGEYEELVELYVMNLIQLRRFDEIASFIQPLLEENELDPEKAARLQSLINLGQEQKDVREAEDESFQSFQLQKDLEQQMIQAAALAKQNIRPMKNDIISEIEKDGTHPFIKTLLLNILREQGVPDETVICKWGKEISVSPAELLEPFDQELYQKAAAILADNSDHPQLTEIASELLQKHAFLLYPFTWRVDSPAVISAAYQRLAREYMGEENPFNDFDHTEFLAEIRRLEKVEMV</sequence>
<dbReference type="BioCyc" id="JESP1508404:G14D9-11623-MONOMER"/>
<accession>A0A0B5AN31</accession>
<name>A0A0B5AN31_9BACL</name>
<dbReference type="Gene3D" id="1.25.40.10">
    <property type="entry name" value="Tetratricopeptide repeat domain"/>
    <property type="match status" value="1"/>
</dbReference>
<dbReference type="InterPro" id="IPR011990">
    <property type="entry name" value="TPR-like_helical_dom_sf"/>
</dbReference>
<dbReference type="SUPFAM" id="SSF48452">
    <property type="entry name" value="TPR-like"/>
    <property type="match status" value="1"/>
</dbReference>
<dbReference type="AlphaFoldDB" id="A0A0B5AN31"/>
<gene>
    <name evidence="1" type="ORF">JMA_23680</name>
</gene>
<dbReference type="EMBL" id="CP009416">
    <property type="protein sequence ID" value="AJD91685.1"/>
    <property type="molecule type" value="Genomic_DNA"/>
</dbReference>
<evidence type="ECO:0000313" key="1">
    <source>
        <dbReference type="EMBL" id="AJD91685.1"/>
    </source>
</evidence>
<dbReference type="OrthoDB" id="2364593at2"/>
<organism evidence="1 2">
    <name type="scientific">Jeotgalibacillus malaysiensis</name>
    <dbReference type="NCBI Taxonomy" id="1508404"/>
    <lineage>
        <taxon>Bacteria</taxon>
        <taxon>Bacillati</taxon>
        <taxon>Bacillota</taxon>
        <taxon>Bacilli</taxon>
        <taxon>Bacillales</taxon>
        <taxon>Caryophanaceae</taxon>
        <taxon>Jeotgalibacillus</taxon>
    </lineage>
</organism>
<dbReference type="KEGG" id="jeo:JMA_23680"/>
<reference evidence="1 2" key="1">
    <citation type="submission" date="2014-08" db="EMBL/GenBank/DDBJ databases">
        <title>Complete genome of a marine bacteria Jeotgalibacillus malaysiensis.</title>
        <authorList>
            <person name="Yaakop A.S."/>
            <person name="Chan K.-G."/>
            <person name="Goh K.M."/>
        </authorList>
    </citation>
    <scope>NUCLEOTIDE SEQUENCE [LARGE SCALE GENOMIC DNA]</scope>
    <source>
        <strain evidence="1 2">D5</strain>
    </source>
</reference>